<name>A0A022RY08_ERYGU</name>
<evidence type="ECO:0000256" key="3">
    <source>
        <dbReference type="SAM" id="MobiDB-lite"/>
    </source>
</evidence>
<feature type="region of interest" description="Disordered" evidence="3">
    <location>
        <begin position="482"/>
        <end position="534"/>
    </location>
</feature>
<dbReference type="PANTHER" id="PTHR23160">
    <property type="entry name" value="SYNAPTONEMAL COMPLEX PROTEIN-RELATED"/>
    <property type="match status" value="1"/>
</dbReference>
<protein>
    <recommendedName>
        <fullName evidence="6">WEB family protein</fullName>
    </recommendedName>
</protein>
<reference evidence="4 5" key="1">
    <citation type="journal article" date="2013" name="Proc. Natl. Acad. Sci. U.S.A.">
        <title>Fine-scale variation in meiotic recombination in Mimulus inferred from population shotgun sequencing.</title>
        <authorList>
            <person name="Hellsten U."/>
            <person name="Wright K.M."/>
            <person name="Jenkins J."/>
            <person name="Shu S."/>
            <person name="Yuan Y."/>
            <person name="Wessler S.R."/>
            <person name="Schmutz J."/>
            <person name="Willis J.H."/>
            <person name="Rokhsar D.S."/>
        </authorList>
    </citation>
    <scope>NUCLEOTIDE SEQUENCE [LARGE SCALE GENOMIC DNA]</scope>
    <source>
        <strain evidence="5">cv. DUN x IM62</strain>
    </source>
</reference>
<dbReference type="GO" id="GO:0007131">
    <property type="term" value="P:reciprocal meiotic recombination"/>
    <property type="evidence" value="ECO:0000318"/>
    <property type="project" value="GO_Central"/>
</dbReference>
<evidence type="ECO:0000313" key="5">
    <source>
        <dbReference type="Proteomes" id="UP000030748"/>
    </source>
</evidence>
<dbReference type="PANTHER" id="PTHR23160:SF20">
    <property type="entry name" value="OS02G0439200 PROTEIN"/>
    <property type="match status" value="1"/>
</dbReference>
<gene>
    <name evidence="4" type="ORF">MIMGU_mgv1a004298mg</name>
</gene>
<sequence length="534" mass="60835">MEAIENNKLVSDLKSEIDTLREELQKVKILEEKLAEKEANLEQLSVDVEAAKIAEFYACKLVEEFHGRVEELKSQAEEANRLEKSASESLESVMQQLGKSKELLRDAEFEILSLKENVSLLEISNGKQKRDLEESVRCFELAKEEASQMAKKVEFLESEIENVGEEKTKALANEKLATAGARTLLDEKNKLVNELEISREEEEKSKKALESLASALHEVSTEARDAKEKLISIQLERENYETQIEDLRLVLKATTEKYESMLDDAKQDIDALTNSIQHSNQDYDNLKAEFDQKELHLMDAVKKSEEEKSGLETEISRLIDLLQATEEKACAIKEEGDNWKKSFKEADSEVIHLKEVLDEVKSESMRLKEDSIDRENELKKIILENEELRKRETDSSIKVEVLTKQLEEALAKKKGEENLDLTDSEKEYDVLPKWTSFMKEKPSEFRVKNSNGKLKEKGSGNSAEVLDLEMWESCKIDEKDLSIEDEVESKTTEGSADLENGGTSPSKSSSEKKKKPLLQKFGSLLKKKSTTNQK</sequence>
<evidence type="ECO:0000256" key="1">
    <source>
        <dbReference type="ARBA" id="ARBA00023054"/>
    </source>
</evidence>
<evidence type="ECO:0000313" key="4">
    <source>
        <dbReference type="EMBL" id="EYU45392.1"/>
    </source>
</evidence>
<evidence type="ECO:0008006" key="6">
    <source>
        <dbReference type="Google" id="ProtNLM"/>
    </source>
</evidence>
<feature type="coiled-coil region" evidence="2">
    <location>
        <begin position="139"/>
        <end position="363"/>
    </location>
</feature>
<feature type="compositionally biased region" description="Basic residues" evidence="3">
    <location>
        <begin position="525"/>
        <end position="534"/>
    </location>
</feature>
<keyword evidence="5" id="KW-1185">Reference proteome</keyword>
<keyword evidence="1 2" id="KW-0175">Coiled coil</keyword>
<dbReference type="AlphaFoldDB" id="A0A022RY08"/>
<evidence type="ECO:0000256" key="2">
    <source>
        <dbReference type="SAM" id="Coils"/>
    </source>
</evidence>
<dbReference type="Proteomes" id="UP000030748">
    <property type="component" value="Unassembled WGS sequence"/>
</dbReference>
<accession>A0A022RY08</accession>
<dbReference type="STRING" id="4155.A0A022RY08"/>
<feature type="coiled-coil region" evidence="2">
    <location>
        <begin position="3"/>
        <end position="89"/>
    </location>
</feature>
<proteinExistence type="predicted"/>
<dbReference type="eggNOG" id="ENOG502QSCE">
    <property type="taxonomic scope" value="Eukaryota"/>
</dbReference>
<dbReference type="EMBL" id="KI630190">
    <property type="protein sequence ID" value="EYU45392.1"/>
    <property type="molecule type" value="Genomic_DNA"/>
</dbReference>
<organism evidence="4 5">
    <name type="scientific">Erythranthe guttata</name>
    <name type="common">Yellow monkey flower</name>
    <name type="synonym">Mimulus guttatus</name>
    <dbReference type="NCBI Taxonomy" id="4155"/>
    <lineage>
        <taxon>Eukaryota</taxon>
        <taxon>Viridiplantae</taxon>
        <taxon>Streptophyta</taxon>
        <taxon>Embryophyta</taxon>
        <taxon>Tracheophyta</taxon>
        <taxon>Spermatophyta</taxon>
        <taxon>Magnoliopsida</taxon>
        <taxon>eudicotyledons</taxon>
        <taxon>Gunneridae</taxon>
        <taxon>Pentapetalae</taxon>
        <taxon>asterids</taxon>
        <taxon>lamiids</taxon>
        <taxon>Lamiales</taxon>
        <taxon>Phrymaceae</taxon>
        <taxon>Erythranthe</taxon>
    </lineage>
</organism>